<reference evidence="2" key="2">
    <citation type="submission" date="2013-11" db="EMBL/GenBank/DDBJ databases">
        <title>The Genome Sequence of Phytophthora parasitica CJ05E6.</title>
        <authorList>
            <consortium name="The Broad Institute Genomics Platform"/>
            <person name="Russ C."/>
            <person name="Tyler B."/>
            <person name="Panabieres F."/>
            <person name="Shan W."/>
            <person name="Tripathy S."/>
            <person name="Grunwald N."/>
            <person name="Machado M."/>
            <person name="Johnson C.S."/>
            <person name="Arredondo F."/>
            <person name="Hong C."/>
            <person name="Coffey M."/>
            <person name="Young S.K."/>
            <person name="Zeng Q."/>
            <person name="Gargeya S."/>
            <person name="Fitzgerald M."/>
            <person name="Abouelleil A."/>
            <person name="Alvarado L."/>
            <person name="Chapman S.B."/>
            <person name="Gainer-Dewar J."/>
            <person name="Goldberg J."/>
            <person name="Griggs A."/>
            <person name="Gujja S."/>
            <person name="Hansen M."/>
            <person name="Howarth C."/>
            <person name="Imamovic A."/>
            <person name="Ireland A."/>
            <person name="Larimer J."/>
            <person name="McCowan C."/>
            <person name="Murphy C."/>
            <person name="Pearson M."/>
            <person name="Poon T.W."/>
            <person name="Priest M."/>
            <person name="Roberts A."/>
            <person name="Saif S."/>
            <person name="Shea T."/>
            <person name="Sykes S."/>
            <person name="Wortman J."/>
            <person name="Nusbaum C."/>
            <person name="Birren B."/>
        </authorList>
    </citation>
    <scope>NUCLEOTIDE SEQUENCE [LARGE SCALE GENOMIC DNA]</scope>
    <source>
        <strain evidence="2">CJ05E6</strain>
    </source>
</reference>
<proteinExistence type="predicted"/>
<dbReference type="Proteomes" id="UP000053864">
    <property type="component" value="Unassembled WGS sequence"/>
</dbReference>
<accession>W2N3G4</accession>
<gene>
    <name evidence="3" type="ORF">L914_12072</name>
    <name evidence="1" type="ORF">L915_12230</name>
    <name evidence="2" type="ORF">L916_12152</name>
</gene>
<dbReference type="EMBL" id="KI693835">
    <property type="protein sequence ID" value="ETM42244.1"/>
    <property type="molecule type" value="Genomic_DNA"/>
</dbReference>
<sequence length="89" mass="10089">MTVKPLDNLKPATCTRKSKTVALPKSSSNNGVAWPTLSPYERIRQLLVSRTEESRVIDTVDDLKIHLTGADNHKPVRIRMRLIWVSEHA</sequence>
<dbReference type="EMBL" id="KI687227">
    <property type="protein sequence ID" value="ETK82375.1"/>
    <property type="molecule type" value="Genomic_DNA"/>
</dbReference>
<dbReference type="Proteomes" id="UP000054532">
    <property type="component" value="Unassembled WGS sequence"/>
</dbReference>
<organism evidence="3">
    <name type="scientific">Phytophthora nicotianae</name>
    <name type="common">Potato buckeye rot agent</name>
    <name type="synonym">Phytophthora parasitica</name>
    <dbReference type="NCBI Taxonomy" id="4792"/>
    <lineage>
        <taxon>Eukaryota</taxon>
        <taxon>Sar</taxon>
        <taxon>Stramenopiles</taxon>
        <taxon>Oomycota</taxon>
        <taxon>Peronosporomycetes</taxon>
        <taxon>Peronosporales</taxon>
        <taxon>Peronosporaceae</taxon>
        <taxon>Phytophthora</taxon>
    </lineage>
</organism>
<protein>
    <submittedName>
        <fullName evidence="3">Uncharacterized protein</fullName>
    </submittedName>
</protein>
<dbReference type="AlphaFoldDB" id="W2N3G4"/>
<name>W2N3G4_PHYNI</name>
<dbReference type="EMBL" id="KI673918">
    <property type="protein sequence ID" value="ETL35764.1"/>
    <property type="molecule type" value="Genomic_DNA"/>
</dbReference>
<reference evidence="1" key="1">
    <citation type="submission" date="2013-11" db="EMBL/GenBank/DDBJ databases">
        <title>The Genome Sequence of Phytophthora parasitica CJ02B3.</title>
        <authorList>
            <consortium name="The Broad Institute Genomics Platform"/>
            <person name="Russ C."/>
            <person name="Tyler B."/>
            <person name="Panabieres F."/>
            <person name="Shan W."/>
            <person name="Tripathy S."/>
            <person name="Grunwald N."/>
            <person name="Machado M."/>
            <person name="Johnson C.S."/>
            <person name="Arredondo F."/>
            <person name="Hong C."/>
            <person name="Coffey M."/>
            <person name="Young S.K."/>
            <person name="Zeng Q."/>
            <person name="Gargeya S."/>
            <person name="Fitzgerald M."/>
            <person name="Abouelleil A."/>
            <person name="Alvarado L."/>
            <person name="Chapman S.B."/>
            <person name="Gainer-Dewar J."/>
            <person name="Goldberg J."/>
            <person name="Griggs A."/>
            <person name="Gujja S."/>
            <person name="Hansen M."/>
            <person name="Howarth C."/>
            <person name="Imamovic A."/>
            <person name="Ireland A."/>
            <person name="Larimer J."/>
            <person name="McCowan C."/>
            <person name="Murphy C."/>
            <person name="Pearson M."/>
            <person name="Poon T.W."/>
            <person name="Priest M."/>
            <person name="Roberts A."/>
            <person name="Saif S."/>
            <person name="Shea T."/>
            <person name="Sykes S."/>
            <person name="Wortman J."/>
            <person name="Nusbaum C."/>
            <person name="Birren B."/>
        </authorList>
    </citation>
    <scope>NUCLEOTIDE SEQUENCE [LARGE SCALE GENOMIC DNA]</scope>
    <source>
        <strain evidence="1">CJ02B3</strain>
    </source>
</reference>
<evidence type="ECO:0000313" key="2">
    <source>
        <dbReference type="EMBL" id="ETL35764.1"/>
    </source>
</evidence>
<reference evidence="3" key="3">
    <citation type="submission" date="2013-11" db="EMBL/GenBank/DDBJ databases">
        <title>The Genome Sequence of Phytophthora parasitica IAC_01/95.</title>
        <authorList>
            <consortium name="The Broad Institute Genomics Platform"/>
            <person name="Russ C."/>
            <person name="Tyler B."/>
            <person name="Panabieres F."/>
            <person name="Shan W."/>
            <person name="Tripathy S."/>
            <person name="Grunwald N."/>
            <person name="Machado M."/>
            <person name="Johnson C.S."/>
            <person name="Arredondo F."/>
            <person name="Hong C."/>
            <person name="Coffey M."/>
            <person name="Young S.K."/>
            <person name="Zeng Q."/>
            <person name="Gargeya S."/>
            <person name="Fitzgerald M."/>
            <person name="Abouelleil A."/>
            <person name="Alvarado L."/>
            <person name="Chapman S.B."/>
            <person name="Gainer-Dewar J."/>
            <person name="Goldberg J."/>
            <person name="Griggs A."/>
            <person name="Gujja S."/>
            <person name="Hansen M."/>
            <person name="Howarth C."/>
            <person name="Imamovic A."/>
            <person name="Ireland A."/>
            <person name="Larimer J."/>
            <person name="McCowan C."/>
            <person name="Murphy C."/>
            <person name="Pearson M."/>
            <person name="Poon T.W."/>
            <person name="Priest M."/>
            <person name="Roberts A."/>
            <person name="Saif S."/>
            <person name="Shea T."/>
            <person name="Sykes S."/>
            <person name="Wortman J."/>
            <person name="Nusbaum C."/>
            <person name="Birren B."/>
        </authorList>
    </citation>
    <scope>NUCLEOTIDE SEQUENCE [LARGE SCALE GENOMIC DNA]</scope>
    <source>
        <strain evidence="3">IAC_01/95</strain>
    </source>
</reference>
<dbReference type="VEuPathDB" id="FungiDB:PPTG_05722"/>
<dbReference type="Proteomes" id="UP000053236">
    <property type="component" value="Unassembled WGS sequence"/>
</dbReference>
<evidence type="ECO:0000313" key="3">
    <source>
        <dbReference type="EMBL" id="ETM42244.1"/>
    </source>
</evidence>
<evidence type="ECO:0000313" key="1">
    <source>
        <dbReference type="EMBL" id="ETK82375.1"/>
    </source>
</evidence>